<reference evidence="1" key="2">
    <citation type="journal article" date="2015" name="Fish Shellfish Immunol.">
        <title>Early steps in the European eel (Anguilla anguilla)-Vibrio vulnificus interaction in the gills: Role of the RtxA13 toxin.</title>
        <authorList>
            <person name="Callol A."/>
            <person name="Pajuelo D."/>
            <person name="Ebbesson L."/>
            <person name="Teles M."/>
            <person name="MacKenzie S."/>
            <person name="Amaro C."/>
        </authorList>
    </citation>
    <scope>NUCLEOTIDE SEQUENCE</scope>
</reference>
<protein>
    <submittedName>
        <fullName evidence="1">Uncharacterized protein</fullName>
    </submittedName>
</protein>
<dbReference type="EMBL" id="GBXM01052353">
    <property type="protein sequence ID" value="JAH56224.1"/>
    <property type="molecule type" value="Transcribed_RNA"/>
</dbReference>
<name>A0A0E9TRA1_ANGAN</name>
<organism evidence="1">
    <name type="scientific">Anguilla anguilla</name>
    <name type="common">European freshwater eel</name>
    <name type="synonym">Muraena anguilla</name>
    <dbReference type="NCBI Taxonomy" id="7936"/>
    <lineage>
        <taxon>Eukaryota</taxon>
        <taxon>Metazoa</taxon>
        <taxon>Chordata</taxon>
        <taxon>Craniata</taxon>
        <taxon>Vertebrata</taxon>
        <taxon>Euteleostomi</taxon>
        <taxon>Actinopterygii</taxon>
        <taxon>Neopterygii</taxon>
        <taxon>Teleostei</taxon>
        <taxon>Anguilliformes</taxon>
        <taxon>Anguillidae</taxon>
        <taxon>Anguilla</taxon>
    </lineage>
</organism>
<proteinExistence type="predicted"/>
<evidence type="ECO:0000313" key="1">
    <source>
        <dbReference type="EMBL" id="JAH56224.1"/>
    </source>
</evidence>
<accession>A0A0E9TRA1</accession>
<dbReference type="AlphaFoldDB" id="A0A0E9TRA1"/>
<reference evidence="1" key="1">
    <citation type="submission" date="2014-11" db="EMBL/GenBank/DDBJ databases">
        <authorList>
            <person name="Amaro Gonzalez C."/>
        </authorList>
    </citation>
    <scope>NUCLEOTIDE SEQUENCE</scope>
</reference>
<sequence length="67" mass="7296">MSSSFESSFHDSCKDASPIMHLGGGRSTPWTGCQSITGRTHNSLTIHSRTHTYSPIFTLTLTLVLTV</sequence>